<evidence type="ECO:0000313" key="2">
    <source>
        <dbReference type="Proteomes" id="UP001215280"/>
    </source>
</evidence>
<accession>A0AAD7JSQ1</accession>
<keyword evidence="2" id="KW-1185">Reference proteome</keyword>
<dbReference type="EMBL" id="JARJLG010000023">
    <property type="protein sequence ID" value="KAJ7770853.1"/>
    <property type="molecule type" value="Genomic_DNA"/>
</dbReference>
<protein>
    <submittedName>
        <fullName evidence="1">Uncharacterized protein</fullName>
    </submittedName>
</protein>
<dbReference type="AlphaFoldDB" id="A0AAD7JSQ1"/>
<proteinExistence type="predicted"/>
<organism evidence="1 2">
    <name type="scientific">Mycena maculata</name>
    <dbReference type="NCBI Taxonomy" id="230809"/>
    <lineage>
        <taxon>Eukaryota</taxon>
        <taxon>Fungi</taxon>
        <taxon>Dikarya</taxon>
        <taxon>Basidiomycota</taxon>
        <taxon>Agaricomycotina</taxon>
        <taxon>Agaricomycetes</taxon>
        <taxon>Agaricomycetidae</taxon>
        <taxon>Agaricales</taxon>
        <taxon>Marasmiineae</taxon>
        <taxon>Mycenaceae</taxon>
        <taxon>Mycena</taxon>
    </lineage>
</organism>
<gene>
    <name evidence="1" type="ORF">DFH07DRAFT_768595</name>
</gene>
<comment type="caution">
    <text evidence="1">The sequence shown here is derived from an EMBL/GenBank/DDBJ whole genome shotgun (WGS) entry which is preliminary data.</text>
</comment>
<reference evidence="1" key="1">
    <citation type="submission" date="2023-03" db="EMBL/GenBank/DDBJ databases">
        <title>Massive genome expansion in bonnet fungi (Mycena s.s.) driven by repeated elements and novel gene families across ecological guilds.</title>
        <authorList>
            <consortium name="Lawrence Berkeley National Laboratory"/>
            <person name="Harder C.B."/>
            <person name="Miyauchi S."/>
            <person name="Viragh M."/>
            <person name="Kuo A."/>
            <person name="Thoen E."/>
            <person name="Andreopoulos B."/>
            <person name="Lu D."/>
            <person name="Skrede I."/>
            <person name="Drula E."/>
            <person name="Henrissat B."/>
            <person name="Morin E."/>
            <person name="Kohler A."/>
            <person name="Barry K."/>
            <person name="LaButti K."/>
            <person name="Morin E."/>
            <person name="Salamov A."/>
            <person name="Lipzen A."/>
            <person name="Mereny Z."/>
            <person name="Hegedus B."/>
            <person name="Baldrian P."/>
            <person name="Stursova M."/>
            <person name="Weitz H."/>
            <person name="Taylor A."/>
            <person name="Grigoriev I.V."/>
            <person name="Nagy L.G."/>
            <person name="Martin F."/>
            <person name="Kauserud H."/>
        </authorList>
    </citation>
    <scope>NUCLEOTIDE SEQUENCE</scope>
    <source>
        <strain evidence="1">CBHHK188m</strain>
    </source>
</reference>
<name>A0AAD7JSQ1_9AGAR</name>
<evidence type="ECO:0000313" key="1">
    <source>
        <dbReference type="EMBL" id="KAJ7770853.1"/>
    </source>
</evidence>
<dbReference type="Proteomes" id="UP001215280">
    <property type="component" value="Unassembled WGS sequence"/>
</dbReference>
<sequence>MDNSSSEYPTPLPTVKFSAFYFAELTFQAASQAEYPPIYGPKTISQWTFTDEVPSTASSHIVEAQEAVPHIDDLTPILKEMEAAFHHGSRSVAVTLTIPGATVHSIYSFTKFINNNKVAVQSINKIIGGPKKTNLQLFNSLNERTEDQSMNDMIRVCQSARRQHDSNLESLFCGPLAILHERAGPYALQIIYKQMQLSLFYETEVVQLPNEVRSWWLIQQVTRRGLIIHHLLRIQHTSRGSVHYLAILPMDATFATAVCRSIWAFPAGITSVLGLTFNAYHSTFLSFGHGKSSYFQSDRTEDDTIWCRWYQNPEFATESTPRFAGLMNSLLGSLNSKL</sequence>